<dbReference type="Pfam" id="PF15613">
    <property type="entry name" value="WSD"/>
    <property type="match status" value="1"/>
</dbReference>
<dbReference type="InterPro" id="IPR053271">
    <property type="entry name" value="DDT_domain"/>
</dbReference>
<comment type="caution">
    <text evidence="5">The sequence shown here is derived from an EMBL/GenBank/DDBJ whole genome shotgun (WGS) entry which is preliminary data.</text>
</comment>
<evidence type="ECO:0000259" key="4">
    <source>
        <dbReference type="PROSITE" id="PS50827"/>
    </source>
</evidence>
<name>A0AB34J997_PRYPA</name>
<evidence type="ECO:0000313" key="6">
    <source>
        <dbReference type="Proteomes" id="UP001515480"/>
    </source>
</evidence>
<protein>
    <recommendedName>
        <fullName evidence="4">DDT domain-containing protein</fullName>
    </recommendedName>
</protein>
<feature type="region of interest" description="Disordered" evidence="3">
    <location>
        <begin position="506"/>
        <end position="552"/>
    </location>
</feature>
<evidence type="ECO:0000256" key="2">
    <source>
        <dbReference type="ARBA" id="ARBA00023242"/>
    </source>
</evidence>
<feature type="compositionally biased region" description="Polar residues" evidence="3">
    <location>
        <begin position="1071"/>
        <end position="1080"/>
    </location>
</feature>
<feature type="compositionally biased region" description="Basic and acidic residues" evidence="3">
    <location>
        <begin position="289"/>
        <end position="299"/>
    </location>
</feature>
<dbReference type="InterPro" id="IPR018501">
    <property type="entry name" value="DDT_dom"/>
</dbReference>
<dbReference type="AlphaFoldDB" id="A0AB34J997"/>
<dbReference type="PANTHER" id="PTHR15546:SF2">
    <property type="entry name" value="DDT DOMAIN-CONTAINING PROTEIN DDB_G0282237"/>
    <property type="match status" value="1"/>
</dbReference>
<proteinExistence type="predicted"/>
<dbReference type="InterPro" id="IPR028941">
    <property type="entry name" value="WHIM2_dom"/>
</dbReference>
<feature type="compositionally biased region" description="Low complexity" evidence="3">
    <location>
        <begin position="84"/>
        <end position="101"/>
    </location>
</feature>
<dbReference type="Gene3D" id="3.30.890.10">
    <property type="entry name" value="Methyl-cpg-binding Protein 2, Chain A"/>
    <property type="match status" value="1"/>
</dbReference>
<dbReference type="Proteomes" id="UP001515480">
    <property type="component" value="Unassembled WGS sequence"/>
</dbReference>
<feature type="compositionally biased region" description="Acidic residues" evidence="3">
    <location>
        <begin position="1050"/>
        <end position="1070"/>
    </location>
</feature>
<dbReference type="Pfam" id="PF02791">
    <property type="entry name" value="DDT"/>
    <property type="match status" value="1"/>
</dbReference>
<accession>A0AB34J997</accession>
<keyword evidence="2" id="KW-0539">Nucleus</keyword>
<dbReference type="GO" id="GO:0005634">
    <property type="term" value="C:nucleus"/>
    <property type="evidence" value="ECO:0007669"/>
    <property type="project" value="UniProtKB-SubCell"/>
</dbReference>
<dbReference type="SUPFAM" id="SSF54171">
    <property type="entry name" value="DNA-binding domain"/>
    <property type="match status" value="1"/>
</dbReference>
<dbReference type="PANTHER" id="PTHR15546">
    <property type="entry name" value="BROMODOMAIN ADJACENT TO ZINC FINGER DOMAIN, 2A"/>
    <property type="match status" value="1"/>
</dbReference>
<feature type="compositionally biased region" description="Basic and acidic residues" evidence="3">
    <location>
        <begin position="506"/>
        <end position="535"/>
    </location>
</feature>
<keyword evidence="6" id="KW-1185">Reference proteome</keyword>
<dbReference type="GO" id="GO:0003677">
    <property type="term" value="F:DNA binding"/>
    <property type="evidence" value="ECO:0007669"/>
    <property type="project" value="InterPro"/>
</dbReference>
<evidence type="ECO:0000256" key="1">
    <source>
        <dbReference type="ARBA" id="ARBA00004123"/>
    </source>
</evidence>
<feature type="compositionally biased region" description="Basic and acidic residues" evidence="3">
    <location>
        <begin position="214"/>
        <end position="234"/>
    </location>
</feature>
<dbReference type="InterPro" id="IPR016177">
    <property type="entry name" value="DNA-bd_dom_sf"/>
</dbReference>
<feature type="compositionally biased region" description="Basic and acidic residues" evidence="3">
    <location>
        <begin position="271"/>
        <end position="280"/>
    </location>
</feature>
<feature type="region of interest" description="Disordered" evidence="3">
    <location>
        <begin position="52"/>
        <end position="190"/>
    </location>
</feature>
<reference evidence="5 6" key="1">
    <citation type="journal article" date="2024" name="Science">
        <title>Giant polyketide synthase enzymes in the biosynthesis of giant marine polyether toxins.</title>
        <authorList>
            <person name="Fallon T.R."/>
            <person name="Shende V.V."/>
            <person name="Wierzbicki I.H."/>
            <person name="Pendleton A.L."/>
            <person name="Watervoot N.F."/>
            <person name="Auber R.P."/>
            <person name="Gonzalez D.J."/>
            <person name="Wisecaver J.H."/>
            <person name="Moore B.S."/>
        </authorList>
    </citation>
    <scope>NUCLEOTIDE SEQUENCE [LARGE SCALE GENOMIC DNA]</scope>
    <source>
        <strain evidence="5 6">12B1</strain>
    </source>
</reference>
<feature type="compositionally biased region" description="Low complexity" evidence="3">
    <location>
        <begin position="160"/>
        <end position="173"/>
    </location>
</feature>
<evidence type="ECO:0000313" key="5">
    <source>
        <dbReference type="EMBL" id="KAL1515909.1"/>
    </source>
</evidence>
<dbReference type="EMBL" id="JBGBPQ010000011">
    <property type="protein sequence ID" value="KAL1515909.1"/>
    <property type="molecule type" value="Genomic_DNA"/>
</dbReference>
<comment type="subcellular location">
    <subcellularLocation>
        <location evidence="1">Nucleus</location>
    </subcellularLocation>
</comment>
<evidence type="ECO:0000256" key="3">
    <source>
        <dbReference type="SAM" id="MobiDB-lite"/>
    </source>
</evidence>
<feature type="region of interest" description="Disordered" evidence="3">
    <location>
        <begin position="1036"/>
        <end position="1085"/>
    </location>
</feature>
<organism evidence="5 6">
    <name type="scientific">Prymnesium parvum</name>
    <name type="common">Toxic golden alga</name>
    <dbReference type="NCBI Taxonomy" id="97485"/>
    <lineage>
        <taxon>Eukaryota</taxon>
        <taxon>Haptista</taxon>
        <taxon>Haptophyta</taxon>
        <taxon>Prymnesiophyceae</taxon>
        <taxon>Prymnesiales</taxon>
        <taxon>Prymnesiaceae</taxon>
        <taxon>Prymnesium</taxon>
    </lineage>
</organism>
<feature type="compositionally biased region" description="Low complexity" evidence="3">
    <location>
        <begin position="126"/>
        <end position="136"/>
    </location>
</feature>
<dbReference type="PROSITE" id="PS50827">
    <property type="entry name" value="DDT"/>
    <property type="match status" value="1"/>
</dbReference>
<feature type="region of interest" description="Disordered" evidence="3">
    <location>
        <begin position="202"/>
        <end position="324"/>
    </location>
</feature>
<gene>
    <name evidence="5" type="ORF">AB1Y20_002523</name>
</gene>
<sequence>MNGKADTSLVATSSEGFLLFVKERKQELEENEEEPDWEDEWDGLTIRQQSEYFARATGNPDMPMRSVSATEALPKAVTSPPPVSTSESPGASSPSTSALTGLKRKESDSSKPMWKIPKMKAKLKESVSASSTSSAKAKAEGPSSSTSKKAIAKKPQLPPKAMAKLKGSASKAKGGAKEVTDETPCPEFGEGWLRVSKGRAKEKKQADQYYLSPDGKKFNSRAKELSHLGLREDPLPPSRDGGRGAKKLQKAKIASQVKNKLLQAKERRKSKGEAAKERLRQALKVSNETMKRQKGEQHAGKSAVASTQQSGPSAKYPEPPGQLQLTDASLAPELMATWAFATSFSSALALSPFPPEALCSALQQTTDSTLLAELHTRLLRTLLKNCEYLREKLQGPAPLDMGLLLQQMPMPAVVTATSWQEVLRGVLWLLRDYIGEVSHLDAALEALHAHEYAEVEPHFKLVLLRTLSDLTLDLGEVPSSTDKNVLQPLRDILPANVDRLRQMLRDRNEKQRNIKSEVDAARHKAKERAAEDVRIETAAASAPSSNKGEAATNPTLALAPAPAESASDSGTDEDEPIAMVEARRAKRARRQNRSHATDALIKAIETRDVAELQNAIKLAEENGHEGYTADGRLWRTDELKAARKVLPEARMWQGLCKLSAKEKARITECIKRHRNAAIAFPTREEPLGEDSRRRKYWAFQHDPARLWVEAPSAANERGNSWLWAYYDTATLVTDLTNSLDESSCAEEARLKASLRDKLPFLTAEMAEDVAVNSDAGWMTIGHEFVGQKVTRVFDDYGIVSTGVITRWLPADGDADEGALFHVVHDGDGDEEDLEEHEAKDAIDLYLEQQSSNTLPEIVKRDFVYENKYEKRKAFRIFPSTLGVQGVRQELLDLEEALLPGLRRAGSSWDLSHDGSRMTWLLSCRGTTSVAELAQLLHSLEHAVRAIQVAPDVIERKPWRTEGHPFIGRSARRFFLSAEGTQFASDGKITGWLPPEGDDEALWHMVHGDDADEEDLDVHEAEFAIANFVDGRTEQTEEEVKYAAQFAQQAEEPEAIESDPEIEDDDDDSDNDYQPNATSGLMNGIRDTRGGVAASRMMSARNTLVLNKRRLWITVESRERWQASLQAAKHVSTVGICIVAFKQHCRWFGLLGDPKSDKKQSRADLDFQVHSWCHETALGTKQTYGTKGKKKKR</sequence>
<feature type="domain" description="DDT" evidence="4">
    <location>
        <begin position="328"/>
        <end position="388"/>
    </location>
</feature>